<proteinExistence type="predicted"/>
<keyword evidence="2" id="KW-1133">Transmembrane helix</keyword>
<organism evidence="4 5">
    <name type="scientific">Microterricola viridarii</name>
    <dbReference type="NCBI Taxonomy" id="412690"/>
    <lineage>
        <taxon>Bacteria</taxon>
        <taxon>Bacillati</taxon>
        <taxon>Actinomycetota</taxon>
        <taxon>Actinomycetes</taxon>
        <taxon>Micrococcales</taxon>
        <taxon>Microbacteriaceae</taxon>
        <taxon>Microterricola</taxon>
    </lineage>
</organism>
<feature type="transmembrane region" description="Helical" evidence="2">
    <location>
        <begin position="159"/>
        <end position="183"/>
    </location>
</feature>
<feature type="transmembrane region" description="Helical" evidence="2">
    <location>
        <begin position="125"/>
        <end position="147"/>
    </location>
</feature>
<dbReference type="InterPro" id="IPR050039">
    <property type="entry name" value="MAB_1171c-like"/>
</dbReference>
<feature type="transmembrane region" description="Helical" evidence="2">
    <location>
        <begin position="84"/>
        <end position="105"/>
    </location>
</feature>
<feature type="transmembrane region" description="Helical" evidence="2">
    <location>
        <begin position="51"/>
        <end position="72"/>
    </location>
</feature>
<keyword evidence="2" id="KW-0472">Membrane</keyword>
<dbReference type="NCBIfam" id="NF042915">
    <property type="entry name" value="MAB_1171c_fam"/>
    <property type="match status" value="1"/>
</dbReference>
<evidence type="ECO:0000256" key="1">
    <source>
        <dbReference type="SAM" id="MobiDB-lite"/>
    </source>
</evidence>
<dbReference type="EMBL" id="LT629742">
    <property type="protein sequence ID" value="SDS83376.1"/>
    <property type="molecule type" value="Genomic_DNA"/>
</dbReference>
<dbReference type="AlphaFoldDB" id="A0A1H1VG34"/>
<evidence type="ECO:0000313" key="5">
    <source>
        <dbReference type="Proteomes" id="UP000181956"/>
    </source>
</evidence>
<feature type="transmembrane region" description="Helical" evidence="2">
    <location>
        <begin position="203"/>
        <end position="224"/>
    </location>
</feature>
<gene>
    <name evidence="4" type="ORF">SAMN04489834_2249</name>
</gene>
<dbReference type="Pfam" id="PF20182">
    <property type="entry name" value="DUF6545"/>
    <property type="match status" value="1"/>
</dbReference>
<name>A0A1H1VG34_9MICO</name>
<keyword evidence="2" id="KW-0812">Transmembrane</keyword>
<reference evidence="5" key="1">
    <citation type="submission" date="2016-10" db="EMBL/GenBank/DDBJ databases">
        <authorList>
            <person name="Varghese N."/>
            <person name="Submissions S."/>
        </authorList>
    </citation>
    <scope>NUCLEOTIDE SEQUENCE [LARGE SCALE GENOMIC DNA]</scope>
    <source>
        <strain evidence="5">DSM 21772</strain>
    </source>
</reference>
<feature type="domain" description="DUF6545" evidence="3">
    <location>
        <begin position="232"/>
        <end position="284"/>
    </location>
</feature>
<evidence type="ECO:0000256" key="2">
    <source>
        <dbReference type="SAM" id="Phobius"/>
    </source>
</evidence>
<dbReference type="Proteomes" id="UP000181956">
    <property type="component" value="Chromosome I"/>
</dbReference>
<feature type="compositionally biased region" description="Polar residues" evidence="1">
    <location>
        <begin position="310"/>
        <end position="320"/>
    </location>
</feature>
<protein>
    <recommendedName>
        <fullName evidence="3">DUF6545 domain-containing protein</fullName>
    </recommendedName>
</protein>
<accession>A0A1H1VG34</accession>
<sequence>MWTLLASLLILRRGRGERSITYAALTIAIAMTLNIDSVYETLDGLAGGTNFVTLVADLALMVGIFFLGRGVNRASDHQSRAVQLALGRAVLAIAFVCAVVTFFLIDRGATTTNFMLDLGNQPAAAAYSTIHFLYYGIVVAAMAVLSARQIRVNEGALRLPSVSLLLGSVLGVMLAVIVIVMNLAHVAGNLGLMSAVSEAYGPLNLLTFLFLCLGFAGQPAARAMQTRSREQRARMLVRELDPLWAAATALRPGISQNETAAFNADEPETLLHRHVVEIRDAMIDTRVSFELSEGERQLLERAELHLLGASSTGIPSSSMSRIEIVDGQQRA</sequence>
<evidence type="ECO:0000313" key="4">
    <source>
        <dbReference type="EMBL" id="SDS83376.1"/>
    </source>
</evidence>
<dbReference type="STRING" id="412690.SAMN04489834_2249"/>
<feature type="region of interest" description="Disordered" evidence="1">
    <location>
        <begin position="310"/>
        <end position="331"/>
    </location>
</feature>
<keyword evidence="5" id="KW-1185">Reference proteome</keyword>
<feature type="transmembrane region" description="Helical" evidence="2">
    <location>
        <begin position="20"/>
        <end position="39"/>
    </location>
</feature>
<evidence type="ECO:0000259" key="3">
    <source>
        <dbReference type="Pfam" id="PF20182"/>
    </source>
</evidence>
<dbReference type="InterPro" id="IPR046675">
    <property type="entry name" value="DUF6545"/>
</dbReference>